<feature type="transmembrane region" description="Helical" evidence="6">
    <location>
        <begin position="90"/>
        <end position="108"/>
    </location>
</feature>
<dbReference type="PANTHER" id="PTHR23513:SF11">
    <property type="entry name" value="STAPHYLOFERRIN A TRANSPORTER"/>
    <property type="match status" value="1"/>
</dbReference>
<sequence>MGMVVGVAVSQVRSESVLAIPAFRRLFTAQVVALVGTGLLTVALGLLAYDIAGSSAGAVLGTALAVKMVAYVGVAPVMSVLTGRLPRTTVLVSADVVRLAIAVLLPFVTQVWQVYVLVFVLQAASATFTPTFQAVVPAVISRDDQYTRALSLSRLAYDLESLLSPMLAAALLTVVSYHLLFVGTALGFALSAVLVVGTRLPDREPRSDRDGSRSFGDRLVAGVRRFGSRPSLRGLLALNLVVAAGTALVIVNSVVYVRDVVGGSASALAVALGVFGGGSMMVAFAVPRILTVVDDRRLMLAGGVVVSLGTTGAVALAALRPSGAAGWASLAVAWAVLGAGTSMISTPSARVITRDSDDGDRDELFTAQFSLSHACFLLTYPVAGWVGAEVSQVVAASVIAALATLAALGACRLWTPASTVGAPPTE</sequence>
<keyword evidence="4 6" id="KW-1133">Transmembrane helix</keyword>
<evidence type="ECO:0000256" key="2">
    <source>
        <dbReference type="ARBA" id="ARBA00022475"/>
    </source>
</evidence>
<dbReference type="SUPFAM" id="SSF103473">
    <property type="entry name" value="MFS general substrate transporter"/>
    <property type="match status" value="1"/>
</dbReference>
<dbReference type="InterPro" id="IPR011701">
    <property type="entry name" value="MFS"/>
</dbReference>
<evidence type="ECO:0000256" key="1">
    <source>
        <dbReference type="ARBA" id="ARBA00004651"/>
    </source>
</evidence>
<feature type="transmembrane region" description="Helical" evidence="6">
    <location>
        <begin position="29"/>
        <end position="49"/>
    </location>
</feature>
<dbReference type="InterPro" id="IPR036259">
    <property type="entry name" value="MFS_trans_sf"/>
</dbReference>
<feature type="transmembrane region" description="Helical" evidence="6">
    <location>
        <begin position="298"/>
        <end position="319"/>
    </location>
</feature>
<evidence type="ECO:0000256" key="4">
    <source>
        <dbReference type="ARBA" id="ARBA00022989"/>
    </source>
</evidence>
<accession>A0ABS2KUG4</accession>
<keyword evidence="8" id="KW-1185">Reference proteome</keyword>
<feature type="transmembrane region" description="Helical" evidence="6">
    <location>
        <begin position="115"/>
        <end position="140"/>
    </location>
</feature>
<gene>
    <name evidence="7" type="ORF">JOE42_002179</name>
</gene>
<evidence type="ECO:0000313" key="8">
    <source>
        <dbReference type="Proteomes" id="UP000703038"/>
    </source>
</evidence>
<dbReference type="Pfam" id="PF07690">
    <property type="entry name" value="MFS_1"/>
    <property type="match status" value="1"/>
</dbReference>
<evidence type="ECO:0000256" key="6">
    <source>
        <dbReference type="SAM" id="Phobius"/>
    </source>
</evidence>
<dbReference type="EMBL" id="JAFBBK010000001">
    <property type="protein sequence ID" value="MBM7415446.1"/>
    <property type="molecule type" value="Genomic_DNA"/>
</dbReference>
<feature type="transmembrane region" description="Helical" evidence="6">
    <location>
        <begin position="167"/>
        <end position="196"/>
    </location>
</feature>
<dbReference type="CDD" id="cd06173">
    <property type="entry name" value="MFS_MefA_like"/>
    <property type="match status" value="1"/>
</dbReference>
<protein>
    <submittedName>
        <fullName evidence="7">MFS family permease</fullName>
    </submittedName>
</protein>
<evidence type="ECO:0000256" key="5">
    <source>
        <dbReference type="ARBA" id="ARBA00023136"/>
    </source>
</evidence>
<dbReference type="Gene3D" id="1.20.1250.20">
    <property type="entry name" value="MFS general substrate transporter like domains"/>
    <property type="match status" value="1"/>
</dbReference>
<dbReference type="Proteomes" id="UP000703038">
    <property type="component" value="Unassembled WGS sequence"/>
</dbReference>
<comment type="caution">
    <text evidence="7">The sequence shown here is derived from an EMBL/GenBank/DDBJ whole genome shotgun (WGS) entry which is preliminary data.</text>
</comment>
<feature type="transmembrane region" description="Helical" evidence="6">
    <location>
        <begin position="393"/>
        <end position="414"/>
    </location>
</feature>
<organism evidence="7 8">
    <name type="scientific">Rhodococcoides corynebacterioides</name>
    <dbReference type="NCBI Taxonomy" id="53972"/>
    <lineage>
        <taxon>Bacteria</taxon>
        <taxon>Bacillati</taxon>
        <taxon>Actinomycetota</taxon>
        <taxon>Actinomycetes</taxon>
        <taxon>Mycobacteriales</taxon>
        <taxon>Nocardiaceae</taxon>
        <taxon>Rhodococcoides</taxon>
    </lineage>
</organism>
<feature type="transmembrane region" description="Helical" evidence="6">
    <location>
        <begin position="56"/>
        <end position="78"/>
    </location>
</feature>
<dbReference type="PANTHER" id="PTHR23513">
    <property type="entry name" value="INTEGRAL MEMBRANE EFFLUX PROTEIN-RELATED"/>
    <property type="match status" value="1"/>
</dbReference>
<keyword evidence="5 6" id="KW-0472">Membrane</keyword>
<feature type="transmembrane region" description="Helical" evidence="6">
    <location>
        <begin position="364"/>
        <end position="387"/>
    </location>
</feature>
<name>A0ABS2KUG4_9NOCA</name>
<reference evidence="7 8" key="1">
    <citation type="submission" date="2021-01" db="EMBL/GenBank/DDBJ databases">
        <title>Genomics of switchgrass bacterial isolates.</title>
        <authorList>
            <person name="Shade A."/>
        </authorList>
    </citation>
    <scope>NUCLEOTIDE SEQUENCE [LARGE SCALE GENOMIC DNA]</scope>
    <source>
        <strain evidence="7 8">PvP111</strain>
    </source>
</reference>
<feature type="transmembrane region" description="Helical" evidence="6">
    <location>
        <begin position="325"/>
        <end position="344"/>
    </location>
</feature>
<feature type="transmembrane region" description="Helical" evidence="6">
    <location>
        <begin position="263"/>
        <end position="286"/>
    </location>
</feature>
<feature type="transmembrane region" description="Helical" evidence="6">
    <location>
        <begin position="234"/>
        <end position="257"/>
    </location>
</feature>
<keyword evidence="3 6" id="KW-0812">Transmembrane</keyword>
<evidence type="ECO:0000256" key="3">
    <source>
        <dbReference type="ARBA" id="ARBA00022692"/>
    </source>
</evidence>
<comment type="subcellular location">
    <subcellularLocation>
        <location evidence="1">Cell membrane</location>
        <topology evidence="1">Multi-pass membrane protein</topology>
    </subcellularLocation>
</comment>
<evidence type="ECO:0000313" key="7">
    <source>
        <dbReference type="EMBL" id="MBM7415446.1"/>
    </source>
</evidence>
<keyword evidence="2" id="KW-1003">Cell membrane</keyword>
<proteinExistence type="predicted"/>